<evidence type="ECO:0000313" key="2">
    <source>
        <dbReference type="EMBL" id="GEU88856.1"/>
    </source>
</evidence>
<gene>
    <name evidence="2" type="ORF">Tci_060834</name>
</gene>
<evidence type="ECO:0000256" key="1">
    <source>
        <dbReference type="SAM" id="MobiDB-lite"/>
    </source>
</evidence>
<dbReference type="EMBL" id="BKCJ010009838">
    <property type="protein sequence ID" value="GEU88856.1"/>
    <property type="molecule type" value="Genomic_DNA"/>
</dbReference>
<comment type="caution">
    <text evidence="2">The sequence shown here is derived from an EMBL/GenBank/DDBJ whole genome shotgun (WGS) entry which is preliminary data.</text>
</comment>
<organism evidence="2">
    <name type="scientific">Tanacetum cinerariifolium</name>
    <name type="common">Dalmatian daisy</name>
    <name type="synonym">Chrysanthemum cinerariifolium</name>
    <dbReference type="NCBI Taxonomy" id="118510"/>
    <lineage>
        <taxon>Eukaryota</taxon>
        <taxon>Viridiplantae</taxon>
        <taxon>Streptophyta</taxon>
        <taxon>Embryophyta</taxon>
        <taxon>Tracheophyta</taxon>
        <taxon>Spermatophyta</taxon>
        <taxon>Magnoliopsida</taxon>
        <taxon>eudicotyledons</taxon>
        <taxon>Gunneridae</taxon>
        <taxon>Pentapetalae</taxon>
        <taxon>asterids</taxon>
        <taxon>campanulids</taxon>
        <taxon>Asterales</taxon>
        <taxon>Asteraceae</taxon>
        <taxon>Asteroideae</taxon>
        <taxon>Anthemideae</taxon>
        <taxon>Anthemidinae</taxon>
        <taxon>Tanacetum</taxon>
    </lineage>
</organism>
<accession>A0A6L2NRW5</accession>
<reference evidence="2" key="1">
    <citation type="journal article" date="2019" name="Sci. Rep.">
        <title>Draft genome of Tanacetum cinerariifolium, the natural source of mosquito coil.</title>
        <authorList>
            <person name="Yamashiro T."/>
            <person name="Shiraishi A."/>
            <person name="Satake H."/>
            <person name="Nakayama K."/>
        </authorList>
    </citation>
    <scope>NUCLEOTIDE SEQUENCE</scope>
</reference>
<sequence>MYENFNAPSTESLDYIFNSTNDVDTASIQVSAASTLVSTVSSPDNTTNLSDATIRNGFEIVVRFVEYESKKVLPENRPRNQDNLRKTVSMEDKSSKAMVAIDGAGFDWSYMANDEVPTNMALMAFSDSEEFKQPEFEGYGPKAILTKSGIVSVSAARQSSSRAEAPVSATRPINTVASKPLHLKTRNLNNNVNAVKANSVSTAKGNKVTSVVGDKGINSVKSSTCWVWRPKIKVQDHVSKNSGSYICKHFDYVDPEGRLKHMTGNISYLTDFKEHDGGYVTYGEGAKGETHQNEGFTQIIDFLNGSSVKYALTVSPTIHTSWIKQFWTSSKVKAVNDEVRIQALVDGKMVNIKESSIRRIMRLEDADGTSCLTNAEIFEALARMGYQKPSDKLTFYKAFFSPQWKFLIHTILQCLSAKTTSWNEFSSTMASAIIFLATNQKFNFSRYILLSLVKNIEVGVPFFMFPRFVQLIINHQLGDMTHHNDIFATPSLTKKVVTNMKRVGTGFSRDVTPLFDNMLVQAPEEVAEHNLPLPSYDLLPSGKDSLKLKEMMNFCTNFSNKVLDLESEVIDIKSTYQARIEKIESKVKRLGHQEKVLSMLDINDEELTDVKEVLEVVKAAKLITEVVTTVGVDVNAASFQDTLITTTEATKVSVPRKRRGVIIQDPKETTTTVTVQPKVQAKDKGKAIRIEEPKPLKRQAQIELDEEVARQLEAKLNADINWNVVIEQVKRSERLTDLVMKYQALKRKPLTEAQAKRNMIMYLKNMAGYKTDYFKGMSYDEIRPLFEKHYNYNQAFLNEVNKGVKVPEKEVSQEKEVEVKSSKKEGESHEQEIAKKQKIEQETEELKKHLEDLESLWNIIKERFAKTEARNYSDDFLLNTLKIMFEKPNVKADIFLLVERMYPLTHFTLEQMVNDVRLEVKDESEMSLELLRLVRRQLNEGSFKRFSTIGIRACREALNKKKLLLHTRPVIENGNSPLITQVVKGVETTITLATTEEKALRRLELKARSTLLMGIPNEHQLKFNSIKDAKSLLYAVEKRFRGNAATKKSQRNLLKQQ</sequence>
<protein>
    <submittedName>
        <fullName evidence="2">Uncharacterized protein</fullName>
    </submittedName>
</protein>
<feature type="region of interest" description="Disordered" evidence="1">
    <location>
        <begin position="811"/>
        <end position="836"/>
    </location>
</feature>
<dbReference type="AlphaFoldDB" id="A0A6L2NRW5"/>
<proteinExistence type="predicted"/>
<name>A0A6L2NRW5_TANCI</name>